<protein>
    <submittedName>
        <fullName evidence="1">Potassium-transporting ATPase subunit KdpC</fullName>
    </submittedName>
</protein>
<dbReference type="EMBL" id="JACHUQ010000010">
    <property type="protein sequence ID" value="MBZ7974916.1"/>
    <property type="molecule type" value="Genomic_DNA"/>
</dbReference>
<comment type="caution">
    <text evidence="1">The sequence shown here is derived from an EMBL/GenBank/DDBJ whole genome shotgun (WGS) entry which is preliminary data.</text>
</comment>
<gene>
    <name evidence="1" type="primary">kdpC</name>
    <name evidence="1" type="ORF">H2252_05935</name>
</gene>
<proteinExistence type="predicted"/>
<sequence length="213" mass="23702">MIRTLLSFFVVMLVLCCIVYPFVLNETARFIFPYEASGSLIDKNGKATLDINKAVGSKLLGQAFTQPYFLHGRNSAINYNTSDTNQSSVNSGGFNYAMSNPELKERIAKDLNQFLKQNPHILKKEIPIDLLSASASGLDPHISKQAAWIQIPRIVKFSKLDQNQVEKIINNNTEDKFLGIFGEMKVNVLKANIAISQAMKEGKNATTNTRTNS</sequence>
<accession>A0ACC5W1U4</accession>
<name>A0ACC5W1U4_9BACT</name>
<reference evidence="1" key="1">
    <citation type="submission" date="2020-07" db="EMBL/GenBank/DDBJ databases">
        <title>Campylobacter molothri sp. nov. isolated from wild birds.</title>
        <authorList>
            <person name="Miller W.G."/>
            <person name="Chapman M.H."/>
            <person name="Yee E."/>
            <person name="Lopes B.S."/>
            <person name="Forbes K.J."/>
        </authorList>
    </citation>
    <scope>NUCLEOTIDE SEQUENCE</scope>
    <source>
        <strain evidence="1">RM9754</strain>
    </source>
</reference>
<dbReference type="Proteomes" id="UP001319828">
    <property type="component" value="Unassembled WGS sequence"/>
</dbReference>
<organism evidence="1 2">
    <name type="scientific">Campylobacter molothri</name>
    <dbReference type="NCBI Taxonomy" id="1032242"/>
    <lineage>
        <taxon>Bacteria</taxon>
        <taxon>Pseudomonadati</taxon>
        <taxon>Campylobacterota</taxon>
        <taxon>Epsilonproteobacteria</taxon>
        <taxon>Campylobacterales</taxon>
        <taxon>Campylobacteraceae</taxon>
        <taxon>Campylobacter</taxon>
    </lineage>
</organism>
<evidence type="ECO:0000313" key="2">
    <source>
        <dbReference type="Proteomes" id="UP001319828"/>
    </source>
</evidence>
<evidence type="ECO:0000313" key="1">
    <source>
        <dbReference type="EMBL" id="MBZ7974916.1"/>
    </source>
</evidence>
<keyword evidence="2" id="KW-1185">Reference proteome</keyword>